<dbReference type="EMBL" id="AP017313">
    <property type="protein sequence ID" value="BAU54088.1"/>
    <property type="molecule type" value="Genomic_DNA"/>
</dbReference>
<organism evidence="1 2">
    <name type="scientific">Mucilaginibacter gotjawali</name>
    <dbReference type="NCBI Taxonomy" id="1550579"/>
    <lineage>
        <taxon>Bacteria</taxon>
        <taxon>Pseudomonadati</taxon>
        <taxon>Bacteroidota</taxon>
        <taxon>Sphingobacteriia</taxon>
        <taxon>Sphingobacteriales</taxon>
        <taxon>Sphingobacteriaceae</taxon>
        <taxon>Mucilaginibacter</taxon>
    </lineage>
</organism>
<dbReference type="Proteomes" id="UP000218263">
    <property type="component" value="Chromosome"/>
</dbReference>
<protein>
    <submittedName>
        <fullName evidence="1">Uncharacterized protein</fullName>
    </submittedName>
</protein>
<sequence>MKKKLPKWALFKFGVFSVENNIFPFPVLILSFSMDSFPLNDSV</sequence>
<evidence type="ECO:0000313" key="1">
    <source>
        <dbReference type="EMBL" id="BAU54088.1"/>
    </source>
</evidence>
<keyword evidence="2" id="KW-1185">Reference proteome</keyword>
<dbReference type="KEGG" id="mgot:MgSA37_02259"/>
<gene>
    <name evidence="1" type="ORF">MgSA37_02259</name>
</gene>
<accession>A0A120MYV2</accession>
<name>A0A120MYV2_9SPHI</name>
<reference evidence="1 2" key="1">
    <citation type="submission" date="2015-12" db="EMBL/GenBank/DDBJ databases">
        <title>Genome sequence of Mucilaginibacter gotjawali.</title>
        <authorList>
            <person name="Lee J.S."/>
            <person name="Lee K.C."/>
            <person name="Kim K.K."/>
            <person name="Lee B.W."/>
        </authorList>
    </citation>
    <scope>NUCLEOTIDE SEQUENCE [LARGE SCALE GENOMIC DNA]</scope>
    <source>
        <strain evidence="1 2">SA3-7</strain>
    </source>
</reference>
<dbReference type="AlphaFoldDB" id="A0A120MYV2"/>
<proteinExistence type="predicted"/>
<evidence type="ECO:0000313" key="2">
    <source>
        <dbReference type="Proteomes" id="UP000218263"/>
    </source>
</evidence>